<organism evidence="2 3">
    <name type="scientific">Nitrososphaera gargensis (strain Ga9.2)</name>
    <dbReference type="NCBI Taxonomy" id="1237085"/>
    <lineage>
        <taxon>Archaea</taxon>
        <taxon>Nitrososphaerota</taxon>
        <taxon>Nitrososphaeria</taxon>
        <taxon>Nitrososphaerales</taxon>
        <taxon>Nitrososphaeraceae</taxon>
        <taxon>Nitrososphaera</taxon>
    </lineage>
</organism>
<proteinExistence type="predicted"/>
<dbReference type="HOGENOM" id="CLU_2285135_0_0_2"/>
<dbReference type="BioCyc" id="CNIT1237085:G1324-1533-MONOMER"/>
<feature type="compositionally biased region" description="Basic and acidic residues" evidence="1">
    <location>
        <begin position="1"/>
        <end position="38"/>
    </location>
</feature>
<feature type="compositionally biased region" description="Basic and acidic residues" evidence="1">
    <location>
        <begin position="61"/>
        <end position="73"/>
    </location>
</feature>
<gene>
    <name evidence="2" type="ordered locus">Ngar_c15350</name>
</gene>
<evidence type="ECO:0000313" key="2">
    <source>
        <dbReference type="EMBL" id="AFU58469.1"/>
    </source>
</evidence>
<dbReference type="InParanoid" id="K0IMZ2"/>
<evidence type="ECO:0000256" key="1">
    <source>
        <dbReference type="SAM" id="MobiDB-lite"/>
    </source>
</evidence>
<feature type="region of interest" description="Disordered" evidence="1">
    <location>
        <begin position="1"/>
        <end position="73"/>
    </location>
</feature>
<dbReference type="EMBL" id="CP002408">
    <property type="protein sequence ID" value="AFU58469.1"/>
    <property type="molecule type" value="Genomic_DNA"/>
</dbReference>
<dbReference type="AlphaFoldDB" id="K0IMZ2"/>
<dbReference type="RefSeq" id="WP_015019006.1">
    <property type="nucleotide sequence ID" value="NC_018719.1"/>
</dbReference>
<protein>
    <submittedName>
        <fullName evidence="2">Uncharacterized protein</fullName>
    </submittedName>
</protein>
<accession>K0IMZ2</accession>
<dbReference type="GeneID" id="13797794"/>
<reference evidence="2 3" key="1">
    <citation type="journal article" date="2012" name="Environ. Microbiol.">
        <title>The genome of the ammonia-oxidizing Candidatus Nitrososphaera gargensis: insights into metabolic versatility and environmental adaptations.</title>
        <authorList>
            <person name="Spang A."/>
            <person name="Poehlein A."/>
            <person name="Offre P."/>
            <person name="Zumbragel S."/>
            <person name="Haider S."/>
            <person name="Rychlik N."/>
            <person name="Nowka B."/>
            <person name="Schmeisser C."/>
            <person name="Lebedeva E.V."/>
            <person name="Rattei T."/>
            <person name="Bohm C."/>
            <person name="Schmid M."/>
            <person name="Galushko A."/>
            <person name="Hatzenpichler R."/>
            <person name="Weinmaier T."/>
            <person name="Daniel R."/>
            <person name="Schleper C."/>
            <person name="Spieck E."/>
            <person name="Streit W."/>
            <person name="Wagner M."/>
        </authorList>
    </citation>
    <scope>NUCLEOTIDE SEQUENCE [LARGE SCALE GENOMIC DNA]</scope>
    <source>
        <strain evidence="3">Ga9.2</strain>
    </source>
</reference>
<dbReference type="OrthoDB" id="106906at2157"/>
<dbReference type="KEGG" id="nga:Ngar_c15350"/>
<evidence type="ECO:0000313" key="3">
    <source>
        <dbReference type="Proteomes" id="UP000008037"/>
    </source>
</evidence>
<feature type="compositionally biased region" description="Gly residues" evidence="1">
    <location>
        <begin position="44"/>
        <end position="57"/>
    </location>
</feature>
<name>K0IMZ2_NITGG</name>
<sequence>MASADEEIKKRVARKGGEAPHEERGLQAADQETRERVARAGGEASHGGGGGGEGRGFAGMSEEKQRYQEKAAKARTAEETIRFFFHPSFFFAKNTRAAYDG</sequence>
<keyword evidence="3" id="KW-1185">Reference proteome</keyword>
<dbReference type="Proteomes" id="UP000008037">
    <property type="component" value="Chromosome"/>
</dbReference>